<comment type="caution">
    <text evidence="3">The sequence shown here is derived from an EMBL/GenBank/DDBJ whole genome shotgun (WGS) entry which is preliminary data.</text>
</comment>
<feature type="transmembrane region" description="Helical" evidence="2">
    <location>
        <begin position="183"/>
        <end position="204"/>
    </location>
</feature>
<keyword evidence="4" id="KW-1185">Reference proteome</keyword>
<evidence type="ECO:0000313" key="4">
    <source>
        <dbReference type="Proteomes" id="UP000723714"/>
    </source>
</evidence>
<evidence type="ECO:0000256" key="1">
    <source>
        <dbReference type="SAM" id="MobiDB-lite"/>
    </source>
</evidence>
<feature type="transmembrane region" description="Helical" evidence="2">
    <location>
        <begin position="33"/>
        <end position="54"/>
    </location>
</feature>
<keyword evidence="2" id="KW-0812">Transmembrane</keyword>
<feature type="transmembrane region" description="Helical" evidence="2">
    <location>
        <begin position="86"/>
        <end position="103"/>
    </location>
</feature>
<evidence type="ECO:0000256" key="2">
    <source>
        <dbReference type="SAM" id="Phobius"/>
    </source>
</evidence>
<accession>A0ABS6D4V4</accession>
<name>A0ABS6D4V4_9FIRM</name>
<reference evidence="3 4" key="1">
    <citation type="submission" date="2021-06" db="EMBL/GenBank/DDBJ databases">
        <title>Faecalicatena sp. nov. isolated from porcine feces.</title>
        <authorList>
            <person name="Oh B.S."/>
            <person name="Lee J.H."/>
        </authorList>
    </citation>
    <scope>NUCLEOTIDE SEQUENCE [LARGE SCALE GENOMIC DNA]</scope>
    <source>
        <strain evidence="3 4">AGMB00832</strain>
    </source>
</reference>
<gene>
    <name evidence="3" type="ORF">HGO97_010550</name>
</gene>
<feature type="region of interest" description="Disordered" evidence="1">
    <location>
        <begin position="239"/>
        <end position="298"/>
    </location>
</feature>
<keyword evidence="2" id="KW-1133">Transmembrane helix</keyword>
<proteinExistence type="predicted"/>
<feature type="transmembrane region" description="Helical" evidence="2">
    <location>
        <begin position="133"/>
        <end position="151"/>
    </location>
</feature>
<protein>
    <submittedName>
        <fullName evidence="3">TMEM198/TM7SF3 family protein</fullName>
    </submittedName>
</protein>
<dbReference type="RefSeq" id="WP_216241355.1">
    <property type="nucleotide sequence ID" value="NZ_JABACJ020000008.1"/>
</dbReference>
<evidence type="ECO:0000313" key="3">
    <source>
        <dbReference type="EMBL" id="MBU3876252.1"/>
    </source>
</evidence>
<dbReference type="Proteomes" id="UP000723714">
    <property type="component" value="Unassembled WGS sequence"/>
</dbReference>
<dbReference type="EMBL" id="JABACJ020000008">
    <property type="protein sequence ID" value="MBU3876252.1"/>
    <property type="molecule type" value="Genomic_DNA"/>
</dbReference>
<keyword evidence="2" id="KW-0472">Membrane</keyword>
<feature type="transmembrane region" description="Helical" evidence="2">
    <location>
        <begin position="110"/>
        <end position="127"/>
    </location>
</feature>
<organism evidence="3 4">
    <name type="scientific">Faecalicatena faecalis</name>
    <dbReference type="NCBI Taxonomy" id="2726362"/>
    <lineage>
        <taxon>Bacteria</taxon>
        <taxon>Bacillati</taxon>
        <taxon>Bacillota</taxon>
        <taxon>Clostridia</taxon>
        <taxon>Lachnospirales</taxon>
        <taxon>Lachnospiraceae</taxon>
        <taxon>Faecalicatena</taxon>
    </lineage>
</organism>
<feature type="compositionally biased region" description="Acidic residues" evidence="1">
    <location>
        <begin position="248"/>
        <end position="298"/>
    </location>
</feature>
<sequence length="298" mass="33107">MNKMVMNMDVLLERIQVQMQSGMTVLMEKGRELATVEMIMLAGAAAVGLLFCFFGLKMVRFWAAVFGLSVGFAGGSYLASYFGLEGYIPLIIGGVAGVILAVLGGVFYRAGVFLVAWIVGIAGSAYFLQPKDWIFALICLAIGLVIALITLKFAEPVTMLVTAIFGGALAGQAGYILLPMKNLMIQIAMIVVLIILGILIQFLLESKRRKRLHLKKADEIRKTTSVANEVDKARAMMEDLDQEKSGGYDEEEDEILDLNEIEDEEYDEEDDEEYDEEDDEEYEDDDDIQFLTLDDDDE</sequence>
<feature type="transmembrane region" description="Helical" evidence="2">
    <location>
        <begin position="61"/>
        <end position="80"/>
    </location>
</feature>
<feature type="transmembrane region" description="Helical" evidence="2">
    <location>
        <begin position="158"/>
        <end position="177"/>
    </location>
</feature>